<dbReference type="STRING" id="77635.BISU_1879"/>
<evidence type="ECO:0000256" key="2">
    <source>
        <dbReference type="SAM" id="Phobius"/>
    </source>
</evidence>
<protein>
    <submittedName>
        <fullName evidence="3">Membrane protein involved in colicin uptake</fullName>
    </submittedName>
</protein>
<feature type="region of interest" description="Disordered" evidence="1">
    <location>
        <begin position="12"/>
        <end position="32"/>
    </location>
</feature>
<dbReference type="eggNOG" id="ENOG502ZIJN">
    <property type="taxonomic scope" value="Bacteria"/>
</dbReference>
<evidence type="ECO:0000313" key="3">
    <source>
        <dbReference type="EMBL" id="KFJ04315.1"/>
    </source>
</evidence>
<gene>
    <name evidence="3" type="ORF">BISU_1879</name>
</gene>
<feature type="compositionally biased region" description="Low complexity" evidence="1">
    <location>
        <begin position="303"/>
        <end position="322"/>
    </location>
</feature>
<dbReference type="RefSeq" id="WP_024464670.1">
    <property type="nucleotide sequence ID" value="NZ_CP062939.1"/>
</dbReference>
<reference evidence="3 4" key="1">
    <citation type="submission" date="2014-03" db="EMBL/GenBank/DDBJ databases">
        <title>Genomics of Bifidobacteria.</title>
        <authorList>
            <person name="Ventura M."/>
            <person name="Milani C."/>
            <person name="Lugli G.A."/>
        </authorList>
    </citation>
    <scope>NUCLEOTIDE SEQUENCE [LARGE SCALE GENOMIC DNA]</scope>
    <source>
        <strain evidence="3 4">LMG 11597</strain>
    </source>
</reference>
<evidence type="ECO:0000313" key="4">
    <source>
        <dbReference type="Proteomes" id="UP000029055"/>
    </source>
</evidence>
<comment type="caution">
    <text evidence="3">The sequence shown here is derived from an EMBL/GenBank/DDBJ whole genome shotgun (WGS) entry which is preliminary data.</text>
</comment>
<keyword evidence="2" id="KW-0472">Membrane</keyword>
<keyword evidence="2" id="KW-1133">Transmembrane helix</keyword>
<accession>A0A087E964</accession>
<organism evidence="3 4">
    <name type="scientific">Bifidobacterium subtile</name>
    <dbReference type="NCBI Taxonomy" id="77635"/>
    <lineage>
        <taxon>Bacteria</taxon>
        <taxon>Bacillati</taxon>
        <taxon>Actinomycetota</taxon>
        <taxon>Actinomycetes</taxon>
        <taxon>Bifidobacteriales</taxon>
        <taxon>Bifidobacteriaceae</taxon>
        <taxon>Bifidobacterium</taxon>
    </lineage>
</organism>
<feature type="transmembrane region" description="Helical" evidence="2">
    <location>
        <begin position="40"/>
        <end position="64"/>
    </location>
</feature>
<keyword evidence="4" id="KW-1185">Reference proteome</keyword>
<dbReference type="EMBL" id="JGZR01000004">
    <property type="protein sequence ID" value="KFJ04315.1"/>
    <property type="molecule type" value="Genomic_DNA"/>
</dbReference>
<dbReference type="AlphaFoldDB" id="A0A087E964"/>
<keyword evidence="2" id="KW-0812">Transmembrane</keyword>
<sequence length="365" mass="37236">MAETEALPVVDTDGLQSVADGPDDGMAQSGPARAVRRRRAAVIAAVGVVLALAAAYAGGCAYAAHRLDAEKASYAAERSAYIGKTGEARNLAKSAKGKVLDVKTIDALNTAAGRRLPAPGQARPWALWEEIPVLHGYAQARATLGDDAKAIDQAIAEVRASQSSKRVKDAKDMLSNADGAAKKLLADSNGKVADNRTRDALSAAISGADKTLKTPGTGLKPGLAEAYTAALKPLADASRQVNDSMKTKSDADAKAAADAAAAQAQAAAQSQGAAQSTQSYAQTPAYGNYSGAAQSYAGGGTGYQQPAAPRQQAQPQAPAPANNGGGQQGGSSFNWDAWVAEQNKNAIILSPTDRCKVFGDCSGLN</sequence>
<dbReference type="Proteomes" id="UP000029055">
    <property type="component" value="Unassembled WGS sequence"/>
</dbReference>
<feature type="region of interest" description="Disordered" evidence="1">
    <location>
        <begin position="300"/>
        <end position="333"/>
    </location>
</feature>
<proteinExistence type="predicted"/>
<dbReference type="OrthoDB" id="3240617at2"/>
<evidence type="ECO:0000256" key="1">
    <source>
        <dbReference type="SAM" id="MobiDB-lite"/>
    </source>
</evidence>
<dbReference type="GeneID" id="78126945"/>
<name>A0A087E964_9BIFI</name>